<dbReference type="InterPro" id="IPR034660">
    <property type="entry name" value="DinB/YfiT-like"/>
</dbReference>
<dbReference type="EMBL" id="CP033622">
    <property type="protein sequence ID" value="QIZ52387.1"/>
    <property type="molecule type" value="Genomic_DNA"/>
</dbReference>
<reference evidence="1 3" key="1">
    <citation type="submission" date="2018-11" db="EMBL/GenBank/DDBJ databases">
        <title>Complete genome sequence of Dickeya zeae strain CE1 infecting Canna edulis Ker-Gawl. in China.</title>
        <authorList>
            <person name="Zhang J."/>
            <person name="Lin B."/>
            <person name="Shen H."/>
            <person name="Jiang S."/>
            <person name="Pu X."/>
            <person name="Sun D."/>
        </authorList>
    </citation>
    <scope>NUCLEOTIDE SEQUENCE [LARGE SCALE GENOMIC DNA]</scope>
    <source>
        <strain evidence="1 3">CE1</strain>
    </source>
</reference>
<sequence>MGVPQTKPELLSAIDKNFNKLINYLNAIPPELTSDKTMDGHAQGTKISVCDLVSYLLGWNTLVVKWITHDATGQPVDFPETGYSWNQLGLLAQKFYIDYKELNHHLLISHLQSVKDEIVELINQRTDEDLYGKPWYGKWTMGRMISLNTSSPYANANGRLRKWAKANNLRLQ</sequence>
<evidence type="ECO:0000313" key="4">
    <source>
        <dbReference type="Proteomes" id="UP000824976"/>
    </source>
</evidence>
<evidence type="ECO:0000313" key="1">
    <source>
        <dbReference type="EMBL" id="QIZ52387.1"/>
    </source>
</evidence>
<proteinExistence type="predicted"/>
<name>A0AAE7D024_9GAMM</name>
<dbReference type="InterPro" id="IPR012550">
    <property type="entry name" value="DUF1706"/>
</dbReference>
<dbReference type="Proteomes" id="UP000824976">
    <property type="component" value="Chromosome"/>
</dbReference>
<dbReference type="Gene3D" id="1.20.120.450">
    <property type="entry name" value="dinb family like domain"/>
    <property type="match status" value="1"/>
</dbReference>
<gene>
    <name evidence="1" type="ORF">DWG24_17360</name>
    <name evidence="2" type="ORF">FGI21_10490</name>
</gene>
<dbReference type="Proteomes" id="UP000500801">
    <property type="component" value="Chromosome"/>
</dbReference>
<dbReference type="PANTHER" id="PTHR40658:SF3">
    <property type="entry name" value="CLBS_DFSB FAMILY FOUR-HELIX BUNDLE PROTEIN"/>
    <property type="match status" value="1"/>
</dbReference>
<dbReference type="Pfam" id="PF08020">
    <property type="entry name" value="DUF1706"/>
    <property type="match status" value="1"/>
</dbReference>
<evidence type="ECO:0000313" key="3">
    <source>
        <dbReference type="Proteomes" id="UP000500801"/>
    </source>
</evidence>
<accession>A0AAE7D024</accession>
<keyword evidence="4" id="KW-1185">Reference proteome</keyword>
<dbReference type="EMBL" id="CP040817">
    <property type="protein sequence ID" value="QYM92271.1"/>
    <property type="molecule type" value="Genomic_DNA"/>
</dbReference>
<dbReference type="PIRSF" id="PIRSF031551">
    <property type="entry name" value="DUF1706"/>
    <property type="match status" value="1"/>
</dbReference>
<protein>
    <submittedName>
        <fullName evidence="2">ClbS/DfsB family four-helix bundle protein</fullName>
    </submittedName>
    <submittedName>
        <fullName evidence="1">DfsB family protein</fullName>
    </submittedName>
</protein>
<reference evidence="2 4" key="2">
    <citation type="submission" date="2019-06" db="EMBL/GenBank/DDBJ databases">
        <title>Complete genome of Dickeya zeae PL65.</title>
        <authorList>
            <person name="Boluk G."/>
            <person name="Arif M."/>
        </authorList>
    </citation>
    <scope>NUCLEOTIDE SEQUENCE [LARGE SCALE GENOMIC DNA]</scope>
    <source>
        <strain evidence="2 4">PL65</strain>
    </source>
</reference>
<organism evidence="1 3">
    <name type="scientific">Dickeya zeae</name>
    <dbReference type="NCBI Taxonomy" id="204042"/>
    <lineage>
        <taxon>Bacteria</taxon>
        <taxon>Pseudomonadati</taxon>
        <taxon>Pseudomonadota</taxon>
        <taxon>Gammaproteobacteria</taxon>
        <taxon>Enterobacterales</taxon>
        <taxon>Pectobacteriaceae</taxon>
        <taxon>Dickeya</taxon>
    </lineage>
</organism>
<evidence type="ECO:0000313" key="2">
    <source>
        <dbReference type="EMBL" id="QYM92271.1"/>
    </source>
</evidence>
<dbReference type="PANTHER" id="PTHR40658">
    <property type="match status" value="1"/>
</dbReference>
<dbReference type="AlphaFoldDB" id="A0AAE7D024"/>
<dbReference type="RefSeq" id="WP_168363427.1">
    <property type="nucleotide sequence ID" value="NZ_CP033622.1"/>
</dbReference>